<dbReference type="PANTHER" id="PTHR11538:SF40">
    <property type="entry name" value="PHENYLALANINE--TRNA LIGASE ALPHA SUBUNIT"/>
    <property type="match status" value="1"/>
</dbReference>
<evidence type="ECO:0000256" key="4">
    <source>
        <dbReference type="ARBA" id="ARBA00011209"/>
    </source>
</evidence>
<dbReference type="Gene3D" id="3.30.1370.240">
    <property type="match status" value="1"/>
</dbReference>
<evidence type="ECO:0000256" key="1">
    <source>
        <dbReference type="ARBA" id="ARBA00001946"/>
    </source>
</evidence>
<keyword evidence="12" id="KW-0648">Protein biosynthesis</keyword>
<dbReference type="FunFam" id="3.30.930.10:FF:000178">
    <property type="entry name" value="Phenylalanyl-tRNA synthetase subunit alpha"/>
    <property type="match status" value="1"/>
</dbReference>
<dbReference type="STRING" id="1354746.A0A0B2UJK9"/>
<dbReference type="InParanoid" id="A0A0B2UJK9"/>
<dbReference type="PANTHER" id="PTHR11538">
    <property type="entry name" value="PHENYLALANYL-TRNA SYNTHETASE"/>
    <property type="match status" value="1"/>
</dbReference>
<dbReference type="HOGENOM" id="CLU_025086_2_2_1"/>
<accession>A0A0B2UJK9</accession>
<evidence type="ECO:0000313" key="18">
    <source>
        <dbReference type="EMBL" id="KHN69424.1"/>
    </source>
</evidence>
<evidence type="ECO:0000256" key="12">
    <source>
        <dbReference type="ARBA" id="ARBA00022917"/>
    </source>
</evidence>
<protein>
    <recommendedName>
        <fullName evidence="16">Probable phenylalanine--tRNA ligase alpha subunit</fullName>
        <ecNumber evidence="5">6.1.1.20</ecNumber>
    </recommendedName>
    <alternativeName>
        <fullName evidence="14">Phenylalanyl-tRNA synthetase alpha subunit</fullName>
    </alternativeName>
</protein>
<dbReference type="PROSITE" id="PS50862">
    <property type="entry name" value="AA_TRNA_LIGASE_II"/>
    <property type="match status" value="1"/>
</dbReference>
<dbReference type="GO" id="GO:0009328">
    <property type="term" value="C:phenylalanine-tRNA ligase complex"/>
    <property type="evidence" value="ECO:0007669"/>
    <property type="project" value="EnsemblFungi"/>
</dbReference>
<evidence type="ECO:0000256" key="9">
    <source>
        <dbReference type="ARBA" id="ARBA00022741"/>
    </source>
</evidence>
<evidence type="ECO:0000256" key="6">
    <source>
        <dbReference type="ARBA" id="ARBA00022490"/>
    </source>
</evidence>
<dbReference type="GO" id="GO:0002161">
    <property type="term" value="F:aminoacyl-tRNA deacylase activity"/>
    <property type="evidence" value="ECO:0007669"/>
    <property type="project" value="EnsemblFungi"/>
</dbReference>
<dbReference type="Pfam" id="PF01409">
    <property type="entry name" value="tRNA-synt_2d"/>
    <property type="match status" value="1"/>
</dbReference>
<dbReference type="NCBIfam" id="TIGR00468">
    <property type="entry name" value="pheS"/>
    <property type="match status" value="1"/>
</dbReference>
<dbReference type="GO" id="GO:0005829">
    <property type="term" value="C:cytosol"/>
    <property type="evidence" value="ECO:0007669"/>
    <property type="project" value="TreeGrafter"/>
</dbReference>
<dbReference type="Gene3D" id="1.10.10.2320">
    <property type="match status" value="1"/>
</dbReference>
<keyword evidence="6" id="KW-0963">Cytoplasm</keyword>
<dbReference type="InterPro" id="IPR002319">
    <property type="entry name" value="Phenylalanyl-tRNA_Synthase"/>
</dbReference>
<evidence type="ECO:0000256" key="13">
    <source>
        <dbReference type="ARBA" id="ARBA00023146"/>
    </source>
</evidence>
<dbReference type="NCBIfam" id="NF003210">
    <property type="entry name" value="PRK04172.1"/>
    <property type="match status" value="1"/>
</dbReference>
<dbReference type="EMBL" id="JOKQ01000008">
    <property type="protein sequence ID" value="KHN69424.1"/>
    <property type="molecule type" value="Genomic_DNA"/>
</dbReference>
<keyword evidence="11" id="KW-0460">Magnesium</keyword>
<dbReference type="GO" id="GO:0046872">
    <property type="term" value="F:metal ion binding"/>
    <property type="evidence" value="ECO:0007669"/>
    <property type="project" value="UniProtKB-KW"/>
</dbReference>
<proteinExistence type="inferred from homology"/>
<dbReference type="GO" id="GO:0006432">
    <property type="term" value="P:phenylalanyl-tRNA aminoacylation"/>
    <property type="evidence" value="ECO:0007669"/>
    <property type="project" value="EnsemblFungi"/>
</dbReference>
<gene>
    <name evidence="18" type="ORF">M896_081640</name>
</gene>
<feature type="domain" description="Aminoacyl-transfer RNA synthetases class-II family profile" evidence="17">
    <location>
        <begin position="259"/>
        <end position="455"/>
    </location>
</feature>
<evidence type="ECO:0000256" key="10">
    <source>
        <dbReference type="ARBA" id="ARBA00022840"/>
    </source>
</evidence>
<dbReference type="CDD" id="cd00496">
    <property type="entry name" value="PheRS_alpha_core"/>
    <property type="match status" value="1"/>
</dbReference>
<keyword evidence="9" id="KW-0547">Nucleotide-binding</keyword>
<dbReference type="AlphaFoldDB" id="A0A0B2UJK9"/>
<dbReference type="Pfam" id="PF18553">
    <property type="entry name" value="PheRS_DBD3"/>
    <property type="match status" value="1"/>
</dbReference>
<dbReference type="InterPro" id="IPR004529">
    <property type="entry name" value="Phe-tRNA-synth_IIc_asu"/>
</dbReference>
<dbReference type="InterPro" id="IPR040725">
    <property type="entry name" value="PheRS_DBD3"/>
</dbReference>
<comment type="cofactor">
    <cofactor evidence="1">
        <name>Mg(2+)</name>
        <dbReference type="ChEBI" id="CHEBI:18420"/>
    </cofactor>
</comment>
<keyword evidence="8" id="KW-0479">Metal-binding</keyword>
<dbReference type="InterPro" id="IPR045864">
    <property type="entry name" value="aa-tRNA-synth_II/BPL/LPL"/>
</dbReference>
<comment type="subcellular location">
    <subcellularLocation>
        <location evidence="2">Cytoplasm</location>
    </subcellularLocation>
</comment>
<dbReference type="GO" id="GO:0004826">
    <property type="term" value="F:phenylalanine-tRNA ligase activity"/>
    <property type="evidence" value="ECO:0007669"/>
    <property type="project" value="UniProtKB-EC"/>
</dbReference>
<evidence type="ECO:0000256" key="14">
    <source>
        <dbReference type="ARBA" id="ARBA00030612"/>
    </source>
</evidence>
<dbReference type="RefSeq" id="XP_014563466.1">
    <property type="nucleotide sequence ID" value="XM_014707980.1"/>
</dbReference>
<dbReference type="Gene3D" id="3.30.930.10">
    <property type="entry name" value="Bira Bifunctional Protein, Domain 2"/>
    <property type="match status" value="1"/>
</dbReference>
<sequence>MIERVVETVIERLRISDEVRSSDIDAPYTSIHGAFISLESKGVCNVQMNESFEEVLTNEGEEVEKNGSEEYLLFKSIGQDGISLEDLERYKLGKMNAFKNKWIRKEGDRVFRNVGDIEDGIRRMIISLKSGNASEEDLETLRRRKLIYKRKSVVLIAIKGPMFEASSYVTELTAAMVQSGSYKDAIFKNYNFDTRGNIPQSGSLHPLMKMRDEFKRIFVGMGFSEMCTSQYVESSFWNFDALFQPQDHPSRDAHDTFFVKNPEISTEFPAEYLKEVSETHCGGKYDSLGHRNAWSISEAQKNILRTHTTSVSARKLYELGKSGFVPTKLFSIDKVFRNESVDATHLAEFHQVEGLIVDKGLTIGHLMGVLQEFFGRLGMEDIKFKPAFNPYTEPSMEVFGYHKELGRWIEIGNSGVFRPEMLRPMGFDADVSVIAWGLSLERPAMIKYGLKNIRDLVGHKVDIEFSRRSEICFFD</sequence>
<evidence type="ECO:0000256" key="16">
    <source>
        <dbReference type="ARBA" id="ARBA00071799"/>
    </source>
</evidence>
<dbReference type="OrthoDB" id="238316at2759"/>
<evidence type="ECO:0000256" key="7">
    <source>
        <dbReference type="ARBA" id="ARBA00022598"/>
    </source>
</evidence>
<dbReference type="GeneID" id="26262204"/>
<name>A0A0B2UJK9_9MICR</name>
<comment type="similarity">
    <text evidence="3">Belongs to the class-II aminoacyl-tRNA synthetase family. Phe-tRNA synthetase alpha subunit type 2 subfamily.</text>
</comment>
<evidence type="ECO:0000256" key="2">
    <source>
        <dbReference type="ARBA" id="ARBA00004496"/>
    </source>
</evidence>
<dbReference type="GO" id="GO:0005524">
    <property type="term" value="F:ATP binding"/>
    <property type="evidence" value="ECO:0007669"/>
    <property type="project" value="UniProtKB-KW"/>
</dbReference>
<comment type="catalytic activity">
    <reaction evidence="15">
        <text>tRNA(Phe) + L-phenylalanine + ATP = L-phenylalanyl-tRNA(Phe) + AMP + diphosphate + H(+)</text>
        <dbReference type="Rhea" id="RHEA:19413"/>
        <dbReference type="Rhea" id="RHEA-COMP:9668"/>
        <dbReference type="Rhea" id="RHEA-COMP:9699"/>
        <dbReference type="ChEBI" id="CHEBI:15378"/>
        <dbReference type="ChEBI" id="CHEBI:30616"/>
        <dbReference type="ChEBI" id="CHEBI:33019"/>
        <dbReference type="ChEBI" id="CHEBI:58095"/>
        <dbReference type="ChEBI" id="CHEBI:78442"/>
        <dbReference type="ChEBI" id="CHEBI:78531"/>
        <dbReference type="ChEBI" id="CHEBI:456215"/>
        <dbReference type="EC" id="6.1.1.20"/>
    </reaction>
</comment>
<evidence type="ECO:0000256" key="5">
    <source>
        <dbReference type="ARBA" id="ARBA00012814"/>
    </source>
</evidence>
<dbReference type="InterPro" id="IPR006195">
    <property type="entry name" value="aa-tRNA-synth_II"/>
</dbReference>
<comment type="caution">
    <text evidence="18">The sequence shown here is derived from an EMBL/GenBank/DDBJ whole genome shotgun (WGS) entry which is preliminary data.</text>
</comment>
<keyword evidence="10" id="KW-0067">ATP-binding</keyword>
<keyword evidence="7" id="KW-0436">Ligase</keyword>
<reference evidence="18 19" key="1">
    <citation type="journal article" date="2014" name="MBio">
        <title>The Ordospora colligata genome; evolution of extreme reduction in microsporidia and host-to-parasite horizontal gene transfer.</title>
        <authorList>
            <person name="Pombert J.-F."/>
            <person name="Haag K.L."/>
            <person name="Beidas S."/>
            <person name="Ebert D."/>
            <person name="Keeling P.J."/>
        </authorList>
    </citation>
    <scope>NUCLEOTIDE SEQUENCE [LARGE SCALE GENOMIC DNA]</scope>
    <source>
        <strain evidence="18 19">OC4</strain>
    </source>
</reference>
<dbReference type="FunCoup" id="A0A0B2UJK9">
    <property type="interactions" value="302"/>
</dbReference>
<dbReference type="Gene3D" id="1.10.10.2330">
    <property type="match status" value="1"/>
</dbReference>
<dbReference type="GO" id="GO:0000049">
    <property type="term" value="F:tRNA binding"/>
    <property type="evidence" value="ECO:0007669"/>
    <property type="project" value="InterPro"/>
</dbReference>
<dbReference type="SUPFAM" id="SSF55681">
    <property type="entry name" value="Class II aaRS and biotin synthetases"/>
    <property type="match status" value="1"/>
</dbReference>
<comment type="subunit">
    <text evidence="4">Tetramer of two alpha and two beta subunits.</text>
</comment>
<organism evidence="18 19">
    <name type="scientific">Ordospora colligata OC4</name>
    <dbReference type="NCBI Taxonomy" id="1354746"/>
    <lineage>
        <taxon>Eukaryota</taxon>
        <taxon>Fungi</taxon>
        <taxon>Fungi incertae sedis</taxon>
        <taxon>Microsporidia</taxon>
        <taxon>Ordosporidae</taxon>
        <taxon>Ordospora</taxon>
    </lineage>
</organism>
<keyword evidence="19" id="KW-1185">Reference proteome</keyword>
<dbReference type="VEuPathDB" id="MicrosporidiaDB:M896_081640"/>
<evidence type="ECO:0000256" key="3">
    <source>
        <dbReference type="ARBA" id="ARBA00006703"/>
    </source>
</evidence>
<evidence type="ECO:0000256" key="8">
    <source>
        <dbReference type="ARBA" id="ARBA00022723"/>
    </source>
</evidence>
<evidence type="ECO:0000259" key="17">
    <source>
        <dbReference type="PROSITE" id="PS50862"/>
    </source>
</evidence>
<dbReference type="Proteomes" id="UP000031056">
    <property type="component" value="Unassembled WGS sequence"/>
</dbReference>
<evidence type="ECO:0000313" key="19">
    <source>
        <dbReference type="Proteomes" id="UP000031056"/>
    </source>
</evidence>
<keyword evidence="13 18" id="KW-0030">Aminoacyl-tRNA synthetase</keyword>
<dbReference type="EC" id="6.1.1.20" evidence="5"/>
<evidence type="ECO:0000256" key="15">
    <source>
        <dbReference type="ARBA" id="ARBA00049255"/>
    </source>
</evidence>
<evidence type="ECO:0000256" key="11">
    <source>
        <dbReference type="ARBA" id="ARBA00022842"/>
    </source>
</evidence>